<dbReference type="HOGENOM" id="CLU_185068_0_0_10"/>
<keyword evidence="1" id="KW-0812">Transmembrane</keyword>
<dbReference type="Proteomes" id="UP000002725">
    <property type="component" value="Chromosome"/>
</dbReference>
<dbReference type="EMBL" id="CP001108">
    <property type="protein sequence ID" value="ACF45835.1"/>
    <property type="molecule type" value="Genomic_DNA"/>
</dbReference>
<organism evidence="2 3">
    <name type="scientific">Prosthecochloris aestuarii (strain DSM 271 / SK 413)</name>
    <dbReference type="NCBI Taxonomy" id="290512"/>
    <lineage>
        <taxon>Bacteria</taxon>
        <taxon>Pseudomonadati</taxon>
        <taxon>Chlorobiota</taxon>
        <taxon>Chlorobiia</taxon>
        <taxon>Chlorobiales</taxon>
        <taxon>Chlorobiaceae</taxon>
        <taxon>Prosthecochloris</taxon>
    </lineage>
</organism>
<dbReference type="RefSeq" id="WP_012505372.1">
    <property type="nucleotide sequence ID" value="NC_011059.1"/>
</dbReference>
<dbReference type="AlphaFoldDB" id="B4S6Z8"/>
<keyword evidence="3" id="KW-1185">Reference proteome</keyword>
<keyword evidence="1" id="KW-1133">Transmembrane helix</keyword>
<name>B4S6Z8_PROA2</name>
<feature type="transmembrane region" description="Helical" evidence="1">
    <location>
        <begin position="58"/>
        <end position="81"/>
    </location>
</feature>
<gene>
    <name evidence="2" type="ordered locus">Paes_0789</name>
</gene>
<protein>
    <submittedName>
        <fullName evidence="2">Uncharacterized protein</fullName>
    </submittedName>
</protein>
<dbReference type="KEGG" id="paa:Paes_0789"/>
<feature type="transmembrane region" description="Helical" evidence="1">
    <location>
        <begin position="33"/>
        <end position="52"/>
    </location>
</feature>
<accession>B4S6Z8</accession>
<evidence type="ECO:0000313" key="3">
    <source>
        <dbReference type="Proteomes" id="UP000002725"/>
    </source>
</evidence>
<dbReference type="STRING" id="290512.Paes_0789"/>
<proteinExistence type="predicted"/>
<evidence type="ECO:0000256" key="1">
    <source>
        <dbReference type="SAM" id="Phobius"/>
    </source>
</evidence>
<reference evidence="2" key="1">
    <citation type="submission" date="2008-06" db="EMBL/GenBank/DDBJ databases">
        <title>Complete sequence of chromosome of Prosthecochloris aestuarii DSM 271.</title>
        <authorList>
            <consortium name="US DOE Joint Genome Institute"/>
            <person name="Lucas S."/>
            <person name="Copeland A."/>
            <person name="Lapidus A."/>
            <person name="Glavina del Rio T."/>
            <person name="Dalin E."/>
            <person name="Tice H."/>
            <person name="Bruce D."/>
            <person name="Goodwin L."/>
            <person name="Pitluck S."/>
            <person name="Schmutz J."/>
            <person name="Larimer F."/>
            <person name="Land M."/>
            <person name="Hauser L."/>
            <person name="Kyrpides N."/>
            <person name="Anderson I."/>
            <person name="Liu Z."/>
            <person name="Li T."/>
            <person name="Zhao F."/>
            <person name="Overmann J."/>
            <person name="Bryant D.A."/>
            <person name="Richardson P."/>
        </authorList>
    </citation>
    <scope>NUCLEOTIDE SEQUENCE [LARGE SCALE GENOMIC DNA]</scope>
    <source>
        <strain evidence="2">DSM 271</strain>
    </source>
</reference>
<evidence type="ECO:0000313" key="2">
    <source>
        <dbReference type="EMBL" id="ACF45835.1"/>
    </source>
</evidence>
<feature type="transmembrane region" description="Helical" evidence="1">
    <location>
        <begin position="6"/>
        <end position="26"/>
    </location>
</feature>
<sequence>MNFLANWTWWVLLLLSCAIAMIPSLLHQISLSRLLLVLAAWTGSLALINTLFGTDAVIPATSASLLFGIITFITSLIITGIKTMMKKRYR</sequence>
<keyword evidence="1" id="KW-0472">Membrane</keyword>